<keyword evidence="3" id="KW-1185">Reference proteome</keyword>
<evidence type="ECO:0000259" key="1">
    <source>
        <dbReference type="Pfam" id="PF08241"/>
    </source>
</evidence>
<dbReference type="InterPro" id="IPR013216">
    <property type="entry name" value="Methyltransf_11"/>
</dbReference>
<evidence type="ECO:0000313" key="2">
    <source>
        <dbReference type="EMBL" id="WGK68705.1"/>
    </source>
</evidence>
<dbReference type="GO" id="GO:0032259">
    <property type="term" value="P:methylation"/>
    <property type="evidence" value="ECO:0007669"/>
    <property type="project" value="UniProtKB-KW"/>
</dbReference>
<dbReference type="InterPro" id="IPR029063">
    <property type="entry name" value="SAM-dependent_MTases_sf"/>
</dbReference>
<dbReference type="RefSeq" id="WP_326926891.1">
    <property type="nucleotide sequence ID" value="NZ_CP123443.1"/>
</dbReference>
<gene>
    <name evidence="2" type="ORF">P0082_09475</name>
</gene>
<dbReference type="Proteomes" id="UP001228690">
    <property type="component" value="Chromosome"/>
</dbReference>
<protein>
    <submittedName>
        <fullName evidence="2">Methyltransferase domain-containing protein</fullName>
    </submittedName>
</protein>
<dbReference type="CDD" id="cd02440">
    <property type="entry name" value="AdoMet_MTases"/>
    <property type="match status" value="1"/>
</dbReference>
<dbReference type="GO" id="GO:0008168">
    <property type="term" value="F:methyltransferase activity"/>
    <property type="evidence" value="ECO:0007669"/>
    <property type="project" value="UniProtKB-KW"/>
</dbReference>
<keyword evidence="2" id="KW-0808">Transferase</keyword>
<evidence type="ECO:0000313" key="3">
    <source>
        <dbReference type="Proteomes" id="UP001228690"/>
    </source>
</evidence>
<dbReference type="PANTHER" id="PTHR43861">
    <property type="entry name" value="TRANS-ACONITATE 2-METHYLTRANSFERASE-RELATED"/>
    <property type="match status" value="1"/>
</dbReference>
<name>A0ABY8MFC6_9SPIO</name>
<accession>A0ABY8MFC6</accession>
<dbReference type="Gene3D" id="3.40.50.150">
    <property type="entry name" value="Vaccinia Virus protein VP39"/>
    <property type="match status" value="1"/>
</dbReference>
<sequence length="254" mass="28465">MKDLIARHFSRAARSYDAVTPVQQQSAEVLFALLEDFVPHAARPTLLDVGVGRGRLFRLACEQRRRAGKQNWQLHGIDFAPQMLAEVEKLWPESVLHCVDAEAYDYKADSFDLIVSNFALQWCEAPVSLLLCLYAALRRGGRLAVSFPLHGSFRSLARRLRECSGEELPIYPLPKKENMTCLREQLPGVALTERDFVVEYSSAYAALLAIKRAGAQTVASDAPRLSYAALRALQKDSEPLVLDYRVLFVSVQKA</sequence>
<organism evidence="2 3">
    <name type="scientific">Candidatus Haliotispira prima</name>
    <dbReference type="NCBI Taxonomy" id="3034016"/>
    <lineage>
        <taxon>Bacteria</taxon>
        <taxon>Pseudomonadati</taxon>
        <taxon>Spirochaetota</taxon>
        <taxon>Spirochaetia</taxon>
        <taxon>Spirochaetales</taxon>
        <taxon>Spirochaetaceae</taxon>
        <taxon>Candidatus Haliotispira</taxon>
    </lineage>
</organism>
<keyword evidence="2" id="KW-0489">Methyltransferase</keyword>
<proteinExistence type="predicted"/>
<dbReference type="PANTHER" id="PTHR43861:SF1">
    <property type="entry name" value="TRANS-ACONITATE 2-METHYLTRANSFERASE"/>
    <property type="match status" value="1"/>
</dbReference>
<dbReference type="Pfam" id="PF08241">
    <property type="entry name" value="Methyltransf_11"/>
    <property type="match status" value="1"/>
</dbReference>
<dbReference type="EMBL" id="CP123443">
    <property type="protein sequence ID" value="WGK68705.1"/>
    <property type="molecule type" value="Genomic_DNA"/>
</dbReference>
<reference evidence="2 3" key="1">
    <citation type="submission" date="2023-04" db="EMBL/GenBank/DDBJ databases">
        <title>Spirochaete genome identified in red abalone sample constitutes a novel genus.</title>
        <authorList>
            <person name="Sharma S.P."/>
            <person name="Purcell C.M."/>
            <person name="Hyde J.R."/>
            <person name="Severin A.J."/>
        </authorList>
    </citation>
    <scope>NUCLEOTIDE SEQUENCE [LARGE SCALE GENOMIC DNA]</scope>
    <source>
        <strain evidence="2 3">SP-2023</strain>
    </source>
</reference>
<feature type="domain" description="Methyltransferase type 11" evidence="1">
    <location>
        <begin position="47"/>
        <end position="144"/>
    </location>
</feature>
<dbReference type="SUPFAM" id="SSF53335">
    <property type="entry name" value="S-adenosyl-L-methionine-dependent methyltransferases"/>
    <property type="match status" value="1"/>
</dbReference>